<proteinExistence type="predicted"/>
<feature type="non-terminal residue" evidence="2">
    <location>
        <position position="1"/>
    </location>
</feature>
<comment type="caution">
    <text evidence="2">The sequence shown here is derived from an EMBL/GenBank/DDBJ whole genome shotgun (WGS) entry which is preliminary data.</text>
</comment>
<organism evidence="2 3">
    <name type="scientific">Microvirga tunisiensis</name>
    <dbReference type="NCBI Taxonomy" id="2108360"/>
    <lineage>
        <taxon>Bacteria</taxon>
        <taxon>Pseudomonadati</taxon>
        <taxon>Pseudomonadota</taxon>
        <taxon>Alphaproteobacteria</taxon>
        <taxon>Hyphomicrobiales</taxon>
        <taxon>Methylobacteriaceae</taxon>
        <taxon>Microvirga</taxon>
    </lineage>
</organism>
<dbReference type="Proteomes" id="UP000403266">
    <property type="component" value="Unassembled WGS sequence"/>
</dbReference>
<keyword evidence="3" id="KW-1185">Reference proteome</keyword>
<accession>A0A5N7MXM6</accession>
<evidence type="ECO:0000259" key="1">
    <source>
        <dbReference type="Pfam" id="PF05598"/>
    </source>
</evidence>
<dbReference type="EMBL" id="VOSK01000935">
    <property type="protein sequence ID" value="MPR31713.1"/>
    <property type="molecule type" value="Genomic_DNA"/>
</dbReference>
<dbReference type="InterPro" id="IPR008490">
    <property type="entry name" value="Transposase_InsH_N"/>
</dbReference>
<dbReference type="PANTHER" id="PTHR33803:SF3">
    <property type="entry name" value="BLL1974 PROTEIN"/>
    <property type="match status" value="1"/>
</dbReference>
<gene>
    <name evidence="2" type="ORF">FS320_44630</name>
</gene>
<dbReference type="Pfam" id="PF05598">
    <property type="entry name" value="DUF772"/>
    <property type="match status" value="1"/>
</dbReference>
<protein>
    <submittedName>
        <fullName evidence="2">Transposase</fullName>
    </submittedName>
</protein>
<evidence type="ECO:0000313" key="2">
    <source>
        <dbReference type="EMBL" id="MPR31713.1"/>
    </source>
</evidence>
<evidence type="ECO:0000313" key="3">
    <source>
        <dbReference type="Proteomes" id="UP000403266"/>
    </source>
</evidence>
<reference evidence="2 3" key="1">
    <citation type="journal article" date="2019" name="Syst. Appl. Microbiol.">
        <title>Microvirga tunisiensis sp. nov., a root nodule symbiotic bacterium isolated from Lupinus micranthus and L. luteus grown in Northern Tunisia.</title>
        <authorList>
            <person name="Msaddak A."/>
            <person name="Rejili M."/>
            <person name="Duran D."/>
            <person name="Mars M."/>
            <person name="Palacios J.M."/>
            <person name="Ruiz-Argueso T."/>
            <person name="Rey L."/>
            <person name="Imperial J."/>
        </authorList>
    </citation>
    <scope>NUCLEOTIDE SEQUENCE [LARGE SCALE GENOMIC DNA]</scope>
    <source>
        <strain evidence="2 3">Lmie10</strain>
    </source>
</reference>
<dbReference type="PANTHER" id="PTHR33803">
    <property type="entry name" value="IS1478 TRANSPOSASE"/>
    <property type="match status" value="1"/>
</dbReference>
<feature type="non-terminal residue" evidence="2">
    <location>
        <position position="232"/>
    </location>
</feature>
<dbReference type="RefSeq" id="WP_192926446.1">
    <property type="nucleotide sequence ID" value="NZ_VOSK01000935.1"/>
</dbReference>
<sequence length="232" mass="26475">GVYKPGPGHPPLPVRLMAGLMILKHMESLSDEVLCARFLDSPYVQFFCGEVSFRHDLPFERSSLTRWRQRLGEEHLTALLQESLSVAHQTGALATKDLERVAVDTTVQPKAVAYPTDARLMHRALIKLVDLAHKCGVRLRQSYRRVAKHALIRIGRYLHAHQFKRANRELRFLRARLGRVIRDVRRKIKGNAALEEGFEPLLALAVRVRQQTQRQRGPKVYALHAPEVECTG</sequence>
<name>A0A5N7MXM6_9HYPH</name>
<dbReference type="AlphaFoldDB" id="A0A5N7MXM6"/>
<feature type="domain" description="Transposase InsH N-terminal" evidence="1">
    <location>
        <begin position="3"/>
        <end position="70"/>
    </location>
</feature>